<comment type="similarity">
    <text evidence="2">Belongs to the NADH:flavin oxidoreductase/NADH oxidase family.</text>
</comment>
<reference evidence="5 6" key="1">
    <citation type="submission" date="2019-06" db="EMBL/GenBank/DDBJ databases">
        <title>Taxogenomics and systematics of the genus Pantoea.</title>
        <authorList>
            <person name="Tambong J.T."/>
        </authorList>
    </citation>
    <scope>NUCLEOTIDE SEQUENCE [LARGE SCALE GENOMIC DNA]</scope>
    <source>
        <strain evidence="5 6">LMG 24200</strain>
    </source>
</reference>
<dbReference type="EMBL" id="VHJA01000037">
    <property type="protein sequence ID" value="TPV45579.1"/>
    <property type="molecule type" value="Genomic_DNA"/>
</dbReference>
<evidence type="ECO:0000313" key="6">
    <source>
        <dbReference type="Proteomes" id="UP000317747"/>
    </source>
</evidence>
<evidence type="ECO:0000313" key="5">
    <source>
        <dbReference type="EMBL" id="TPV45579.1"/>
    </source>
</evidence>
<accession>A0A506QID1</accession>
<dbReference type="PANTHER" id="PTHR22893:SF91">
    <property type="entry name" value="NADPH DEHYDROGENASE 2-RELATED"/>
    <property type="match status" value="1"/>
</dbReference>
<dbReference type="InterPro" id="IPR045247">
    <property type="entry name" value="Oye-like"/>
</dbReference>
<dbReference type="CDD" id="cd02933">
    <property type="entry name" value="OYE_like_FMN"/>
    <property type="match status" value="1"/>
</dbReference>
<dbReference type="Gene3D" id="3.20.20.70">
    <property type="entry name" value="Aldolase class I"/>
    <property type="match status" value="1"/>
</dbReference>
<organism evidence="5 6">
    <name type="scientific">Pantoea deleyi</name>
    <dbReference type="NCBI Taxonomy" id="470932"/>
    <lineage>
        <taxon>Bacteria</taxon>
        <taxon>Pseudomonadati</taxon>
        <taxon>Pseudomonadota</taxon>
        <taxon>Gammaproteobacteria</taxon>
        <taxon>Enterobacterales</taxon>
        <taxon>Erwiniaceae</taxon>
        <taxon>Pantoea</taxon>
    </lineage>
</organism>
<keyword evidence="3" id="KW-0560">Oxidoreductase</keyword>
<feature type="domain" description="NADH:flavin oxidoreductase/NADH oxidase N-terminal" evidence="4">
    <location>
        <begin position="9"/>
        <end position="335"/>
    </location>
</feature>
<evidence type="ECO:0000256" key="2">
    <source>
        <dbReference type="ARBA" id="ARBA00005979"/>
    </source>
</evidence>
<dbReference type="Pfam" id="PF00724">
    <property type="entry name" value="Oxidored_FMN"/>
    <property type="match status" value="1"/>
</dbReference>
<protein>
    <submittedName>
        <fullName evidence="5">Alkene reductase</fullName>
    </submittedName>
</protein>
<sequence length="387" mass="41704">MCTPVLRHLIPPVTLGELRLKNRVIMAPLTRSRAGEGDVPTPMIAEYYWQRAGAGLIITEASQISPQGKGYPRTPGIFSSQQINGWKTVTDAVHSRDGKIFLQLWHVGRLSHPDVQPHGGLPVAPSAIAAEGEIFTSEGLKPLVTPQALTEEGILSTIDDFRKAAENAREAGFDGVEIHAANGYIIDQFLRDGSNQRTDEWGGSAENRIRFLKEVVEAVVPVFGAGRTGVRISPVFDGFSMRDSNPAETFRAAAEMLRGFGLAYLHVMQLGSETCSFDFGALKEQFGGPYIANGGYNGDSAAQAIAAGQADAVSFGTLFIANPDLVSRFASDAPLNDVDKTTFYQGEEKGYTDYPVLSGVPLGGQGEWHWMGLTGQSDKKLKDDAGE</sequence>
<dbReference type="FunFam" id="3.20.20.70:FF:000059">
    <property type="entry name" value="N-ethylmaleimide reductase, FMN-linked"/>
    <property type="match status" value="1"/>
</dbReference>
<comment type="cofactor">
    <cofactor evidence="1">
        <name>FMN</name>
        <dbReference type="ChEBI" id="CHEBI:58210"/>
    </cofactor>
</comment>
<dbReference type="InterPro" id="IPR013785">
    <property type="entry name" value="Aldolase_TIM"/>
</dbReference>
<dbReference type="OrthoDB" id="8523426at2"/>
<keyword evidence="6" id="KW-1185">Reference proteome</keyword>
<dbReference type="PANTHER" id="PTHR22893">
    <property type="entry name" value="NADH OXIDOREDUCTASE-RELATED"/>
    <property type="match status" value="1"/>
</dbReference>
<dbReference type="GO" id="GO:0005829">
    <property type="term" value="C:cytosol"/>
    <property type="evidence" value="ECO:0007669"/>
    <property type="project" value="UniProtKB-ARBA"/>
</dbReference>
<dbReference type="InterPro" id="IPR001155">
    <property type="entry name" value="OxRdtase_FMN_N"/>
</dbReference>
<dbReference type="RefSeq" id="WP_128087034.1">
    <property type="nucleotide sequence ID" value="NZ_CP071407.1"/>
</dbReference>
<proteinExistence type="inferred from homology"/>
<dbReference type="GO" id="GO:0016628">
    <property type="term" value="F:oxidoreductase activity, acting on the CH-CH group of donors, NAD or NADP as acceptor"/>
    <property type="evidence" value="ECO:0007669"/>
    <property type="project" value="UniProtKB-ARBA"/>
</dbReference>
<dbReference type="Proteomes" id="UP000317747">
    <property type="component" value="Unassembled WGS sequence"/>
</dbReference>
<gene>
    <name evidence="5" type="ORF">FJW01_04770</name>
</gene>
<dbReference type="SUPFAM" id="SSF51395">
    <property type="entry name" value="FMN-linked oxidoreductases"/>
    <property type="match status" value="1"/>
</dbReference>
<evidence type="ECO:0000256" key="1">
    <source>
        <dbReference type="ARBA" id="ARBA00001917"/>
    </source>
</evidence>
<dbReference type="AlphaFoldDB" id="A0A506QID1"/>
<comment type="caution">
    <text evidence="5">The sequence shown here is derived from an EMBL/GenBank/DDBJ whole genome shotgun (WGS) entry which is preliminary data.</text>
</comment>
<dbReference type="GO" id="GO:0010181">
    <property type="term" value="F:FMN binding"/>
    <property type="evidence" value="ECO:0007669"/>
    <property type="project" value="InterPro"/>
</dbReference>
<name>A0A506QID1_9GAMM</name>
<evidence type="ECO:0000259" key="4">
    <source>
        <dbReference type="Pfam" id="PF00724"/>
    </source>
</evidence>
<evidence type="ECO:0000256" key="3">
    <source>
        <dbReference type="ARBA" id="ARBA00023002"/>
    </source>
</evidence>